<dbReference type="InterPro" id="IPR001279">
    <property type="entry name" value="Metallo-B-lactamas"/>
</dbReference>
<dbReference type="SUPFAM" id="SSF56281">
    <property type="entry name" value="Metallo-hydrolase/oxidoreductase"/>
    <property type="match status" value="1"/>
</dbReference>
<dbReference type="InterPro" id="IPR036866">
    <property type="entry name" value="RibonucZ/Hydroxyglut_hydro"/>
</dbReference>
<dbReference type="PANTHER" id="PTHR43223:SF1">
    <property type="entry name" value="ALKYL_ARYL-SULFATASE BDS1"/>
    <property type="match status" value="1"/>
</dbReference>
<name>A0ABU9G125_9GAMM</name>
<feature type="domain" description="Metallo-beta-lactamase" evidence="1">
    <location>
        <begin position="12"/>
        <end position="74"/>
    </location>
</feature>
<dbReference type="RefSeq" id="WP_341566305.1">
    <property type="nucleotide sequence ID" value="NZ_JBAKAR010000001.1"/>
</dbReference>
<evidence type="ECO:0000313" key="3">
    <source>
        <dbReference type="Proteomes" id="UP001379949"/>
    </source>
</evidence>
<protein>
    <submittedName>
        <fullName evidence="2">MBL fold metallo-hydrolase</fullName>
    </submittedName>
</protein>
<dbReference type="InterPro" id="IPR052195">
    <property type="entry name" value="Bact_Alkyl/Aryl-Sulfatase"/>
</dbReference>
<dbReference type="EMBL" id="JBAKAR010000001">
    <property type="protein sequence ID" value="MEL0612173.1"/>
    <property type="molecule type" value="Genomic_DNA"/>
</dbReference>
<accession>A0ABU9G125</accession>
<dbReference type="Gene3D" id="3.60.15.30">
    <property type="entry name" value="Metallo-beta-lactamase domain"/>
    <property type="match status" value="1"/>
</dbReference>
<dbReference type="Proteomes" id="UP001379949">
    <property type="component" value="Unassembled WGS sequence"/>
</dbReference>
<evidence type="ECO:0000313" key="2">
    <source>
        <dbReference type="EMBL" id="MEL0612173.1"/>
    </source>
</evidence>
<evidence type="ECO:0000259" key="1">
    <source>
        <dbReference type="Pfam" id="PF00753"/>
    </source>
</evidence>
<comment type="caution">
    <text evidence="2">The sequence shown here is derived from an EMBL/GenBank/DDBJ whole genome shotgun (WGS) entry which is preliminary data.</text>
</comment>
<keyword evidence="3" id="KW-1185">Reference proteome</keyword>
<sequence>MDNVYTFTGYSVQSVSMIVGKDGLIIVDTGIDSASTKKVLAIMRKITTLAIKAILIAHEHSECIGGILVFMKEGCPRIWAMSNFRDEAYSFKREGLSA</sequence>
<gene>
    <name evidence="2" type="ORF">V6242_03375</name>
</gene>
<proteinExistence type="predicted"/>
<organism evidence="2 3">
    <name type="scientific">Marinomonas arenicola</name>
    <dbReference type="NCBI Taxonomy" id="569601"/>
    <lineage>
        <taxon>Bacteria</taxon>
        <taxon>Pseudomonadati</taxon>
        <taxon>Pseudomonadota</taxon>
        <taxon>Gammaproteobacteria</taxon>
        <taxon>Oceanospirillales</taxon>
        <taxon>Oceanospirillaceae</taxon>
        <taxon>Marinomonas</taxon>
    </lineage>
</organism>
<dbReference type="Pfam" id="PF00753">
    <property type="entry name" value="Lactamase_B"/>
    <property type="match status" value="1"/>
</dbReference>
<reference evidence="2 3" key="1">
    <citation type="submission" date="2024-02" db="EMBL/GenBank/DDBJ databases">
        <title>Bacteria isolated from the canopy kelp, Nereocystis luetkeana.</title>
        <authorList>
            <person name="Pfister C.A."/>
            <person name="Younker I.T."/>
            <person name="Light S.H."/>
        </authorList>
    </citation>
    <scope>NUCLEOTIDE SEQUENCE [LARGE SCALE GENOMIC DNA]</scope>
    <source>
        <strain evidence="2 3">TI.4.07</strain>
    </source>
</reference>
<dbReference type="PANTHER" id="PTHR43223">
    <property type="entry name" value="ALKYL/ARYL-SULFATASE"/>
    <property type="match status" value="1"/>
</dbReference>